<evidence type="ECO:0000256" key="7">
    <source>
        <dbReference type="ARBA" id="ARBA00023125"/>
    </source>
</evidence>
<evidence type="ECO:0000313" key="11">
    <source>
        <dbReference type="Ensembl" id="ENSNLEP00000047172.1"/>
    </source>
</evidence>
<keyword evidence="5" id="KW-0156">Chromatin regulator</keyword>
<dbReference type="GO" id="GO:0003682">
    <property type="term" value="F:chromatin binding"/>
    <property type="evidence" value="ECO:0007669"/>
    <property type="project" value="TreeGrafter"/>
</dbReference>
<dbReference type="InterPro" id="IPR007747">
    <property type="entry name" value="Menin"/>
</dbReference>
<keyword evidence="9" id="KW-0539">Nucleus</keyword>
<dbReference type="GO" id="GO:0000976">
    <property type="term" value="F:transcription cis-regulatory region binding"/>
    <property type="evidence" value="ECO:0007669"/>
    <property type="project" value="TreeGrafter"/>
</dbReference>
<dbReference type="Proteomes" id="UP000001073">
    <property type="component" value="Chromosome 4"/>
</dbReference>
<dbReference type="GO" id="GO:0008285">
    <property type="term" value="P:negative regulation of cell population proliferation"/>
    <property type="evidence" value="ECO:0007669"/>
    <property type="project" value="TreeGrafter"/>
</dbReference>
<dbReference type="Ensembl" id="ENSNLET00000060295.1">
    <property type="protein sequence ID" value="ENSNLEP00000047172.1"/>
    <property type="gene ID" value="ENSNLEG00000005335.3"/>
</dbReference>
<evidence type="ECO:0000256" key="9">
    <source>
        <dbReference type="ARBA" id="ARBA00023242"/>
    </source>
</evidence>
<protein>
    <recommendedName>
        <fullName evidence="2">Menin</fullName>
    </recommendedName>
</protein>
<feature type="compositionally biased region" description="Pro residues" evidence="10">
    <location>
        <begin position="482"/>
        <end position="493"/>
    </location>
</feature>
<dbReference type="EMBL" id="ADFV01079493">
    <property type="status" value="NOT_ANNOTATED_CDS"/>
    <property type="molecule type" value="Genomic_DNA"/>
</dbReference>
<sequence>MGLKAAQKTLFPLRSIDDVVRLFAAELGREEPDLVLLSLVLGFVEHFLAVNRVIPTNVPELTFQPSPAPDPPGGLTYFPVADLSIIAALYARFTAQIRGAVDLSLYPREGGVSSRELVKKVSDVIWNSLSRSYFKDRAHIQSLFSFITGTKLDSSGVAFAVVGACQALGLRDVHLALSEDHAWVVFGPSGEQTAEVTWHGKGNEDRRGQTVNAGVAERSWLYLKGSYMRCDRKMEVAFMVCAINPSIDLHTDSLELLQLQQKLLWLLYDLGHLERYPMALGNLADLEELEPTPGRPDPLTLYHKGIASAKTYYRDEHIYPYMYLAGYHCRNRNVREALQAWADTATVIQDYNYCREDEEIYKEFFEVANDVIPNLLKEAASLLEAGEERPGEQSQVRQKVRIVSREAEAAEAEEPWGEEAREGRRRGPRRESKPEEPPPPKKPALDKGLGTGQGAVSGPPRKPPGTVSGTARGPEGGSTPQVPVPAASPPPEGPVLTFQSEKMKGMKELLVATKINSSAIKLQLTAQSQVQMKKQKVSTPSDYTLSFLKRQRKGL</sequence>
<dbReference type="GO" id="GO:0045786">
    <property type="term" value="P:negative regulation of cell cycle"/>
    <property type="evidence" value="ECO:0007669"/>
    <property type="project" value="TreeGrafter"/>
</dbReference>
<feature type="region of interest" description="Disordered" evidence="10">
    <location>
        <begin position="405"/>
        <end position="497"/>
    </location>
</feature>
<evidence type="ECO:0000256" key="6">
    <source>
        <dbReference type="ARBA" id="ARBA00023015"/>
    </source>
</evidence>
<evidence type="ECO:0000313" key="12">
    <source>
        <dbReference type="Proteomes" id="UP000001073"/>
    </source>
</evidence>
<accession>A0A2I3HUG8</accession>
<comment type="subcellular location">
    <subcellularLocation>
        <location evidence="1">Nucleus</location>
    </subcellularLocation>
</comment>
<keyword evidence="8" id="KW-0804">Transcription</keyword>
<reference evidence="11" key="2">
    <citation type="submission" date="2025-08" db="UniProtKB">
        <authorList>
            <consortium name="Ensembl"/>
        </authorList>
    </citation>
    <scope>IDENTIFICATION</scope>
</reference>
<gene>
    <name evidence="11" type="primary">MEN1</name>
</gene>
<dbReference type="GO" id="GO:0000403">
    <property type="term" value="F:Y-form DNA binding"/>
    <property type="evidence" value="ECO:0007669"/>
    <property type="project" value="TreeGrafter"/>
</dbReference>
<evidence type="ECO:0000256" key="3">
    <source>
        <dbReference type="ARBA" id="ARBA00022491"/>
    </source>
</evidence>
<dbReference type="PANTHER" id="PTHR12693:SF3">
    <property type="entry name" value="MENIN"/>
    <property type="match status" value="1"/>
</dbReference>
<reference evidence="11" key="3">
    <citation type="submission" date="2025-09" db="UniProtKB">
        <authorList>
            <consortium name="Ensembl"/>
        </authorList>
    </citation>
    <scope>IDENTIFICATION</scope>
</reference>
<keyword evidence="12" id="KW-1185">Reference proteome</keyword>
<keyword evidence="3" id="KW-0678">Repressor</keyword>
<keyword evidence="7" id="KW-0238">DNA-binding</keyword>
<dbReference type="GO" id="GO:0006325">
    <property type="term" value="P:chromatin organization"/>
    <property type="evidence" value="ECO:0007669"/>
    <property type="project" value="UniProtKB-KW"/>
</dbReference>
<keyword evidence="4" id="KW-0597">Phosphoprotein</keyword>
<dbReference type="GO" id="GO:0000785">
    <property type="term" value="C:chromatin"/>
    <property type="evidence" value="ECO:0007669"/>
    <property type="project" value="TreeGrafter"/>
</dbReference>
<feature type="compositionally biased region" description="Basic and acidic residues" evidence="10">
    <location>
        <begin position="429"/>
        <end position="445"/>
    </location>
</feature>
<name>A0A2I3HUG8_NOMLE</name>
<evidence type="ECO:0000256" key="1">
    <source>
        <dbReference type="ARBA" id="ARBA00004123"/>
    </source>
</evidence>
<proteinExistence type="predicted"/>
<organism evidence="11 12">
    <name type="scientific">Nomascus leucogenys</name>
    <name type="common">Northern white-cheeked gibbon</name>
    <name type="synonym">Hylobates leucogenys</name>
    <dbReference type="NCBI Taxonomy" id="61853"/>
    <lineage>
        <taxon>Eukaryota</taxon>
        <taxon>Metazoa</taxon>
        <taxon>Chordata</taxon>
        <taxon>Craniata</taxon>
        <taxon>Vertebrata</taxon>
        <taxon>Euteleostomi</taxon>
        <taxon>Mammalia</taxon>
        <taxon>Eutheria</taxon>
        <taxon>Euarchontoglires</taxon>
        <taxon>Primates</taxon>
        <taxon>Haplorrhini</taxon>
        <taxon>Catarrhini</taxon>
        <taxon>Hylobatidae</taxon>
        <taxon>Nomascus</taxon>
    </lineage>
</organism>
<evidence type="ECO:0000256" key="10">
    <source>
        <dbReference type="SAM" id="MobiDB-lite"/>
    </source>
</evidence>
<evidence type="ECO:0000256" key="4">
    <source>
        <dbReference type="ARBA" id="ARBA00022553"/>
    </source>
</evidence>
<evidence type="ECO:0000256" key="5">
    <source>
        <dbReference type="ARBA" id="ARBA00022853"/>
    </source>
</evidence>
<dbReference type="EMBL" id="ADFV01079494">
    <property type="status" value="NOT_ANNOTATED_CDS"/>
    <property type="molecule type" value="Genomic_DNA"/>
</dbReference>
<evidence type="ECO:0000256" key="8">
    <source>
        <dbReference type="ARBA" id="ARBA00023163"/>
    </source>
</evidence>
<dbReference type="Pfam" id="PF05053">
    <property type="entry name" value="Menin"/>
    <property type="match status" value="2"/>
</dbReference>
<dbReference type="CDD" id="cd14456">
    <property type="entry name" value="Menin"/>
    <property type="match status" value="1"/>
</dbReference>
<dbReference type="PANTHER" id="PTHR12693">
    <property type="entry name" value="MENIN"/>
    <property type="match status" value="1"/>
</dbReference>
<dbReference type="AlphaFoldDB" id="A0A2I3HUG8"/>
<evidence type="ECO:0000256" key="2">
    <source>
        <dbReference type="ARBA" id="ARBA00021162"/>
    </source>
</evidence>
<dbReference type="GO" id="GO:0035097">
    <property type="term" value="C:histone methyltransferase complex"/>
    <property type="evidence" value="ECO:0007669"/>
    <property type="project" value="TreeGrafter"/>
</dbReference>
<dbReference type="GeneTree" id="ENSGT00390000014237"/>
<reference evidence="11 12" key="1">
    <citation type="submission" date="2012-10" db="EMBL/GenBank/DDBJ databases">
        <authorList>
            <consortium name="Gibbon Genome Sequencing Consortium"/>
        </authorList>
    </citation>
    <scope>NUCLEOTIDE SEQUENCE [LARGE SCALE GENOMIC DNA]</scope>
</reference>
<dbReference type="GO" id="GO:0006357">
    <property type="term" value="P:regulation of transcription by RNA polymerase II"/>
    <property type="evidence" value="ECO:0007669"/>
    <property type="project" value="TreeGrafter"/>
</dbReference>
<keyword evidence="6" id="KW-0805">Transcription regulation</keyword>